<dbReference type="RefSeq" id="WP_152709445.1">
    <property type="nucleotide sequence ID" value="NZ_VOSJ01000005.1"/>
</dbReference>
<dbReference type="Pfam" id="PF13561">
    <property type="entry name" value="adh_short_C2"/>
    <property type="match status" value="1"/>
</dbReference>
<dbReference type="FunFam" id="3.40.50.720:FF:000084">
    <property type="entry name" value="Short-chain dehydrogenase reductase"/>
    <property type="match status" value="1"/>
</dbReference>
<dbReference type="PANTHER" id="PTHR42760:SF115">
    <property type="entry name" value="3-OXOACYL-[ACYL-CARRIER-PROTEIN] REDUCTASE FABG"/>
    <property type="match status" value="1"/>
</dbReference>
<dbReference type="AlphaFoldDB" id="A0A5N7MDR1"/>
<dbReference type="GO" id="GO:0016616">
    <property type="term" value="F:oxidoreductase activity, acting on the CH-OH group of donors, NAD or NADP as acceptor"/>
    <property type="evidence" value="ECO:0007669"/>
    <property type="project" value="TreeGrafter"/>
</dbReference>
<evidence type="ECO:0000313" key="4">
    <source>
        <dbReference type="Proteomes" id="UP000403266"/>
    </source>
</evidence>
<protein>
    <submittedName>
        <fullName evidence="3">SDR family oxidoreductase</fullName>
    </submittedName>
</protein>
<accession>A0A5N7MDR1</accession>
<evidence type="ECO:0000256" key="1">
    <source>
        <dbReference type="ARBA" id="ARBA00006484"/>
    </source>
</evidence>
<keyword evidence="4" id="KW-1185">Reference proteome</keyword>
<evidence type="ECO:0000313" key="3">
    <source>
        <dbReference type="EMBL" id="MPR24379.1"/>
    </source>
</evidence>
<dbReference type="PRINTS" id="PR00081">
    <property type="entry name" value="GDHRDH"/>
</dbReference>
<comment type="caution">
    <text evidence="3">The sequence shown here is derived from an EMBL/GenBank/DDBJ whole genome shotgun (WGS) entry which is preliminary data.</text>
</comment>
<dbReference type="InterPro" id="IPR002347">
    <property type="entry name" value="SDR_fam"/>
</dbReference>
<dbReference type="Proteomes" id="UP000403266">
    <property type="component" value="Unassembled WGS sequence"/>
</dbReference>
<evidence type="ECO:0000256" key="2">
    <source>
        <dbReference type="ARBA" id="ARBA00023002"/>
    </source>
</evidence>
<dbReference type="EMBL" id="VOSK01000006">
    <property type="protein sequence ID" value="MPR24379.1"/>
    <property type="molecule type" value="Genomic_DNA"/>
</dbReference>
<dbReference type="PANTHER" id="PTHR42760">
    <property type="entry name" value="SHORT-CHAIN DEHYDROGENASES/REDUCTASES FAMILY MEMBER"/>
    <property type="match status" value="1"/>
</dbReference>
<dbReference type="Gene3D" id="3.40.50.720">
    <property type="entry name" value="NAD(P)-binding Rossmann-like Domain"/>
    <property type="match status" value="1"/>
</dbReference>
<proteinExistence type="inferred from homology"/>
<organism evidence="3 4">
    <name type="scientific">Microvirga tunisiensis</name>
    <dbReference type="NCBI Taxonomy" id="2108360"/>
    <lineage>
        <taxon>Bacteria</taxon>
        <taxon>Pseudomonadati</taxon>
        <taxon>Pseudomonadota</taxon>
        <taxon>Alphaproteobacteria</taxon>
        <taxon>Hyphomicrobiales</taxon>
        <taxon>Methylobacteriaceae</taxon>
        <taxon>Microvirga</taxon>
    </lineage>
</organism>
<dbReference type="PRINTS" id="PR00080">
    <property type="entry name" value="SDRFAMILY"/>
</dbReference>
<dbReference type="PROSITE" id="PS00061">
    <property type="entry name" value="ADH_SHORT"/>
    <property type="match status" value="1"/>
</dbReference>
<reference evidence="3 4" key="1">
    <citation type="journal article" date="2019" name="Syst. Appl. Microbiol.">
        <title>Microvirga tunisiensis sp. nov., a root nodule symbiotic bacterium isolated from Lupinus micranthus and L. luteus grown in Northern Tunisia.</title>
        <authorList>
            <person name="Msaddak A."/>
            <person name="Rejili M."/>
            <person name="Duran D."/>
            <person name="Mars M."/>
            <person name="Palacios J.M."/>
            <person name="Ruiz-Argueso T."/>
            <person name="Rey L."/>
            <person name="Imperial J."/>
        </authorList>
    </citation>
    <scope>NUCLEOTIDE SEQUENCE [LARGE SCALE GENOMIC DNA]</scope>
    <source>
        <strain evidence="3 4">Lmie10</strain>
    </source>
</reference>
<sequence length="264" mass="27834">MVETKGIRPTPGSQLSLQGKTALVVGGSSGIGNAIAHGFQHNGARVAIAARTPAKVREATQRLQETDPAARGYVVDAARPEEIDGLVTSVLADLGHVDILVACQGMTILKPAEEFTPAEYDELMQTNLRSVFFTCTRFGRHMLEHGSGSIITIASLAAHCGWPLASVYAASKHGVVGLTKTLAAEWADRGVRVNAISPGFFMTELNQSKMDTKRKENALLRTPMGRFGQLDELVGAAIYLASPAAGFATGTVLNVDGGYLASGI</sequence>
<name>A0A5N7MDR1_9HYPH</name>
<dbReference type="InterPro" id="IPR036291">
    <property type="entry name" value="NAD(P)-bd_dom_sf"/>
</dbReference>
<dbReference type="OrthoDB" id="9796652at2"/>
<gene>
    <name evidence="3" type="ORF">FS320_03835</name>
</gene>
<keyword evidence="2" id="KW-0560">Oxidoreductase</keyword>
<comment type="similarity">
    <text evidence="1">Belongs to the short-chain dehydrogenases/reductases (SDR) family.</text>
</comment>
<dbReference type="InterPro" id="IPR020904">
    <property type="entry name" value="Sc_DH/Rdtase_CS"/>
</dbReference>
<dbReference type="SUPFAM" id="SSF51735">
    <property type="entry name" value="NAD(P)-binding Rossmann-fold domains"/>
    <property type="match status" value="1"/>
</dbReference>